<dbReference type="AlphaFoldDB" id="D4Z255"/>
<reference evidence="1 2" key="1">
    <citation type="journal article" date="2010" name="J. Bacteriol.">
        <title>Complete genome sequence of the representative gamma-hexachlorocyclohexane-degrading bacterium Sphingobium japonicum UT26.</title>
        <authorList>
            <person name="Nagata Y."/>
            <person name="Ohtsubo Y."/>
            <person name="Endo R."/>
            <person name="Ichikawa N."/>
            <person name="Ankai A."/>
            <person name="Oguchi A."/>
            <person name="Fukui S."/>
            <person name="Fujita N."/>
            <person name="Tsuda M."/>
        </authorList>
    </citation>
    <scope>NUCLEOTIDE SEQUENCE [LARGE SCALE GENOMIC DNA]</scope>
    <source>
        <strain evidence="2">DSM 16413 / CCM 7287 / MTCC 6362 / UT26 / NBRC 101211 / UT26S</strain>
    </source>
</reference>
<dbReference type="SUPFAM" id="SSF53474">
    <property type="entry name" value="alpha/beta-Hydrolases"/>
    <property type="match status" value="1"/>
</dbReference>
<dbReference type="InterPro" id="IPR029058">
    <property type="entry name" value="AB_hydrolase_fold"/>
</dbReference>
<dbReference type="RefSeq" id="WP_013040169.1">
    <property type="nucleotide sequence ID" value="NC_014006.1"/>
</dbReference>
<dbReference type="KEGG" id="sjp:SJA_C1-18530"/>
<keyword evidence="1" id="KW-0378">Hydrolase</keyword>
<dbReference type="HOGENOM" id="CLU_1229239_0_0_5"/>
<dbReference type="STRING" id="452662.SJA_C1-18530"/>
<evidence type="ECO:0000313" key="2">
    <source>
        <dbReference type="Proteomes" id="UP000007753"/>
    </source>
</evidence>
<protein>
    <submittedName>
        <fullName evidence="1">Putative alpha/beta hydrolase</fullName>
    </submittedName>
</protein>
<dbReference type="Proteomes" id="UP000007753">
    <property type="component" value="Chromosome 1"/>
</dbReference>
<dbReference type="eggNOG" id="COG0400">
    <property type="taxonomic scope" value="Bacteria"/>
</dbReference>
<dbReference type="Gene3D" id="3.40.50.1820">
    <property type="entry name" value="alpha/beta hydrolase"/>
    <property type="match status" value="1"/>
</dbReference>
<name>D4Z255_SPHIU</name>
<evidence type="ECO:0000313" key="1">
    <source>
        <dbReference type="EMBL" id="BAI96687.1"/>
    </source>
</evidence>
<dbReference type="GO" id="GO:0016787">
    <property type="term" value="F:hydrolase activity"/>
    <property type="evidence" value="ECO:0007669"/>
    <property type="project" value="UniProtKB-KW"/>
</dbReference>
<dbReference type="GeneID" id="29273455"/>
<dbReference type="EMBL" id="AP010803">
    <property type="protein sequence ID" value="BAI96687.1"/>
    <property type="molecule type" value="Genomic_DNA"/>
</dbReference>
<organism evidence="1 2">
    <name type="scientific">Sphingobium indicum (strain DSM 16413 / CCM 7287 / MTCC 6362 / UT26 / NBRC 101211 / UT26S)</name>
    <name type="common">Sphingobium japonicum</name>
    <dbReference type="NCBI Taxonomy" id="452662"/>
    <lineage>
        <taxon>Bacteria</taxon>
        <taxon>Pseudomonadati</taxon>
        <taxon>Pseudomonadota</taxon>
        <taxon>Alphaproteobacteria</taxon>
        <taxon>Sphingomonadales</taxon>
        <taxon>Sphingomonadaceae</taxon>
        <taxon>Sphingobium</taxon>
    </lineage>
</organism>
<proteinExistence type="predicted"/>
<sequence>MSLAAKQPMRDEAINRRFVLECSSAGHADAADGLMIALHGREADQNQVLPFASALGDYHVVAPRSARWAGLNAFGCFNWFSSMEPPVVEPIGFGDGLCQLELLMLERTDASERPCTLLGYDQGAVMSLMLAALWPERVKGIIAINGFWPRVHGWSLPDREMALPVLMINDRPAEDAATELRRRGARVTQAHAEVDWREHDVIVKNWLAQTALVEGWEAVPCDALA</sequence>
<gene>
    <name evidence="1" type="ordered locus">SJA_C1-18530</name>
</gene>
<keyword evidence="2" id="KW-1185">Reference proteome</keyword>
<accession>D4Z255</accession>